<dbReference type="EMBL" id="CP015438">
    <property type="protein sequence ID" value="ANB59595.1"/>
    <property type="molecule type" value="Genomic_DNA"/>
</dbReference>
<dbReference type="OrthoDB" id="9811743at2"/>
<dbReference type="KEGG" id="aamy:GFC30_1175"/>
<accession>A0A160F1X5</accession>
<name>A0A160F1X5_9BACL</name>
<sequence>MKIIVTGAAGFIGSHLCEKLLQDEQHTVVGIDGWIGPTPAHIKTHNLQTLLAHPRFTLISENLLTAPLHELLKDADVVYHLAGMPGVRTSWGSDFAAYALHNISVTQQLLEACKHTQIQQFIYASTSSVYGEKDGKLSETLEPVPLSPYGITKLTGEHLCRVYHTTFGVPTVILRYFTVYGPRQRTDMSFHRFINQLLKNEPLTIFGDGTQSRDFTYISDCVDGTASVLGNEATIGQTMNIGGKERASVNDVIALLEELTGKKAIRKYVTSAIGEPKHTWADLSRAEHYLQYCPKVSLKEGLLREIEYIRDLYQEEYE</sequence>
<evidence type="ECO:0000313" key="3">
    <source>
        <dbReference type="EMBL" id="ANB59595.1"/>
    </source>
</evidence>
<dbReference type="Gene3D" id="3.40.50.720">
    <property type="entry name" value="NAD(P)-binding Rossmann-like Domain"/>
    <property type="match status" value="1"/>
</dbReference>
<dbReference type="InterPro" id="IPR036291">
    <property type="entry name" value="NAD(P)-bd_dom_sf"/>
</dbReference>
<dbReference type="GO" id="GO:0016853">
    <property type="term" value="F:isomerase activity"/>
    <property type="evidence" value="ECO:0007669"/>
    <property type="project" value="UniProtKB-KW"/>
</dbReference>
<dbReference type="InterPro" id="IPR001509">
    <property type="entry name" value="Epimerase_deHydtase"/>
</dbReference>
<evidence type="ECO:0000313" key="4">
    <source>
        <dbReference type="Proteomes" id="UP000076865"/>
    </source>
</evidence>
<keyword evidence="4" id="KW-1185">Reference proteome</keyword>
<dbReference type="AlphaFoldDB" id="A0A160F1X5"/>
<organism evidence="3 4">
    <name type="scientific">Anoxybacteroides amylolyticum</name>
    <dbReference type="NCBI Taxonomy" id="294699"/>
    <lineage>
        <taxon>Bacteria</taxon>
        <taxon>Bacillati</taxon>
        <taxon>Bacillota</taxon>
        <taxon>Bacilli</taxon>
        <taxon>Bacillales</taxon>
        <taxon>Anoxybacillaceae</taxon>
        <taxon>Anoxybacteroides</taxon>
    </lineage>
</organism>
<keyword evidence="3" id="KW-0413">Isomerase</keyword>
<evidence type="ECO:0000259" key="2">
    <source>
        <dbReference type="Pfam" id="PF01370"/>
    </source>
</evidence>
<gene>
    <name evidence="3" type="ORF">GFC30_1175</name>
</gene>
<comment type="similarity">
    <text evidence="1">Belongs to the NAD(P)-dependent epimerase/dehydratase family.</text>
</comment>
<dbReference type="Pfam" id="PF01370">
    <property type="entry name" value="Epimerase"/>
    <property type="match status" value="1"/>
</dbReference>
<reference evidence="3 4" key="1">
    <citation type="journal article" date="2006" name="Syst. Appl. Microbiol.">
        <title>Anoxybacillus amylolyticus sp. nov., a thermophilic amylase producing bacterium isolated from Mount Rittmann (Antarctica).</title>
        <authorList>
            <person name="Poli A."/>
            <person name="Esposito E."/>
            <person name="Lama L."/>
            <person name="Orlando P."/>
            <person name="Nicolaus G."/>
            <person name="de Appolonia F."/>
            <person name="Gambacorta A."/>
            <person name="Nicolaus B."/>
        </authorList>
    </citation>
    <scope>NUCLEOTIDE SEQUENCE [LARGE SCALE GENOMIC DNA]</scope>
    <source>
        <strain evidence="3 4">DSM 15939</strain>
    </source>
</reference>
<dbReference type="SUPFAM" id="SSF51735">
    <property type="entry name" value="NAD(P)-binding Rossmann-fold domains"/>
    <property type="match status" value="1"/>
</dbReference>
<dbReference type="RefSeq" id="WP_066323306.1">
    <property type="nucleotide sequence ID" value="NZ_CP015438.1"/>
</dbReference>
<protein>
    <submittedName>
        <fullName evidence="3">3-beta hydroxysteroid dehydrogenase/isomerase family protein</fullName>
    </submittedName>
</protein>
<feature type="domain" description="NAD-dependent epimerase/dehydratase" evidence="2">
    <location>
        <begin position="3"/>
        <end position="242"/>
    </location>
</feature>
<dbReference type="PATRIC" id="fig|294699.3.peg.1180"/>
<proteinExistence type="inferred from homology"/>
<evidence type="ECO:0000256" key="1">
    <source>
        <dbReference type="ARBA" id="ARBA00007637"/>
    </source>
</evidence>
<dbReference type="PANTHER" id="PTHR43000">
    <property type="entry name" value="DTDP-D-GLUCOSE 4,6-DEHYDRATASE-RELATED"/>
    <property type="match status" value="1"/>
</dbReference>
<dbReference type="Proteomes" id="UP000076865">
    <property type="component" value="Chromosome"/>
</dbReference>